<evidence type="ECO:0000313" key="1">
    <source>
        <dbReference type="EMBL" id="KAI0088559.1"/>
    </source>
</evidence>
<proteinExistence type="predicted"/>
<organism evidence="1 2">
    <name type="scientific">Irpex rosettiformis</name>
    <dbReference type="NCBI Taxonomy" id="378272"/>
    <lineage>
        <taxon>Eukaryota</taxon>
        <taxon>Fungi</taxon>
        <taxon>Dikarya</taxon>
        <taxon>Basidiomycota</taxon>
        <taxon>Agaricomycotina</taxon>
        <taxon>Agaricomycetes</taxon>
        <taxon>Polyporales</taxon>
        <taxon>Irpicaceae</taxon>
        <taxon>Irpex</taxon>
    </lineage>
</organism>
<keyword evidence="2" id="KW-1185">Reference proteome</keyword>
<name>A0ACB8U352_9APHY</name>
<comment type="caution">
    <text evidence="1">The sequence shown here is derived from an EMBL/GenBank/DDBJ whole genome shotgun (WGS) entry which is preliminary data.</text>
</comment>
<sequence>MKRISALVDYASSEEEEEKRHSAPPSKKRVVTIPRRLPALVSTLELPCPKDRPELHQGRIRNTPHVEGQYTAYVYVPLKLVATGSLHSLLHKVLKRARDLVPIIHTIGVSIDPDKRTQLPSDEELHISLTRPIHLRAHQREEFITAIRSIAKAHTPFQASFATFSELTNDERTRTFLTAEIGAGHMELKTLCDATTLVLRKYRQKEFYSEPRFHASIAWALLQGVAHSEHTEPSTTQSSPINRNAADRTPSSPAAEVIGDDPGTRQEEIRQEIKFPTIPHFPPDLASILEAEFGPGLRTRNVGFFDCEYLCVRIGKNVTQLKLSK</sequence>
<dbReference type="EMBL" id="MU274913">
    <property type="protein sequence ID" value="KAI0088559.1"/>
    <property type="molecule type" value="Genomic_DNA"/>
</dbReference>
<dbReference type="Proteomes" id="UP001055072">
    <property type="component" value="Unassembled WGS sequence"/>
</dbReference>
<protein>
    <submittedName>
        <fullName evidence="1">Uncharacterized protein</fullName>
    </submittedName>
</protein>
<accession>A0ACB8U352</accession>
<evidence type="ECO:0000313" key="2">
    <source>
        <dbReference type="Proteomes" id="UP001055072"/>
    </source>
</evidence>
<reference evidence="1" key="1">
    <citation type="journal article" date="2021" name="Environ. Microbiol.">
        <title>Gene family expansions and transcriptome signatures uncover fungal adaptations to wood decay.</title>
        <authorList>
            <person name="Hage H."/>
            <person name="Miyauchi S."/>
            <person name="Viragh M."/>
            <person name="Drula E."/>
            <person name="Min B."/>
            <person name="Chaduli D."/>
            <person name="Navarro D."/>
            <person name="Favel A."/>
            <person name="Norest M."/>
            <person name="Lesage-Meessen L."/>
            <person name="Balint B."/>
            <person name="Merenyi Z."/>
            <person name="de Eugenio L."/>
            <person name="Morin E."/>
            <person name="Martinez A.T."/>
            <person name="Baldrian P."/>
            <person name="Stursova M."/>
            <person name="Martinez M.J."/>
            <person name="Novotny C."/>
            <person name="Magnuson J.K."/>
            <person name="Spatafora J.W."/>
            <person name="Maurice S."/>
            <person name="Pangilinan J."/>
            <person name="Andreopoulos W."/>
            <person name="LaButti K."/>
            <person name="Hundley H."/>
            <person name="Na H."/>
            <person name="Kuo A."/>
            <person name="Barry K."/>
            <person name="Lipzen A."/>
            <person name="Henrissat B."/>
            <person name="Riley R."/>
            <person name="Ahrendt S."/>
            <person name="Nagy L.G."/>
            <person name="Grigoriev I.V."/>
            <person name="Martin F."/>
            <person name="Rosso M.N."/>
        </authorList>
    </citation>
    <scope>NUCLEOTIDE SEQUENCE</scope>
    <source>
        <strain evidence="1">CBS 384.51</strain>
    </source>
</reference>
<gene>
    <name evidence="1" type="ORF">BDY19DRAFT_985452</name>
</gene>